<dbReference type="GO" id="GO:0009244">
    <property type="term" value="P:lipopolysaccharide core region biosynthetic process"/>
    <property type="evidence" value="ECO:0007669"/>
    <property type="project" value="TreeGrafter"/>
</dbReference>
<dbReference type="NCBIfam" id="TIGR00682">
    <property type="entry name" value="lpxK"/>
    <property type="match status" value="1"/>
</dbReference>
<organism evidence="14 15">
    <name type="scientific">Halomonas huangheensis</name>
    <dbReference type="NCBI Taxonomy" id="1178482"/>
    <lineage>
        <taxon>Bacteria</taxon>
        <taxon>Pseudomonadati</taxon>
        <taxon>Pseudomonadota</taxon>
        <taxon>Gammaproteobacteria</taxon>
        <taxon>Oceanospirillales</taxon>
        <taxon>Halomonadaceae</taxon>
        <taxon>Halomonas</taxon>
    </lineage>
</organism>
<dbReference type="eggNOG" id="COG1663">
    <property type="taxonomic scope" value="Bacteria"/>
</dbReference>
<dbReference type="PANTHER" id="PTHR42724:SF1">
    <property type="entry name" value="TETRAACYLDISACCHARIDE 4'-KINASE, MITOCHONDRIAL-RELATED"/>
    <property type="match status" value="1"/>
</dbReference>
<dbReference type="PANTHER" id="PTHR42724">
    <property type="entry name" value="TETRAACYLDISACCHARIDE 4'-KINASE"/>
    <property type="match status" value="1"/>
</dbReference>
<dbReference type="GO" id="GO:0005886">
    <property type="term" value="C:plasma membrane"/>
    <property type="evidence" value="ECO:0007669"/>
    <property type="project" value="TreeGrafter"/>
</dbReference>
<gene>
    <name evidence="13" type="primary">lpxK</name>
    <name evidence="14" type="ORF">BJB45_06230</name>
</gene>
<evidence type="ECO:0000256" key="11">
    <source>
        <dbReference type="ARBA" id="ARBA00023098"/>
    </source>
</evidence>
<keyword evidence="7 13" id="KW-0808">Transferase</keyword>
<comment type="caution">
    <text evidence="13">Lacks conserved residue(s) required for the propagation of feature annotation.</text>
</comment>
<evidence type="ECO:0000256" key="9">
    <source>
        <dbReference type="ARBA" id="ARBA00022777"/>
    </source>
</evidence>
<sequence>MSVAERWLRAAYQGASWLKLMRPLEALYVREVERRAQAYVSGRRSRWRAPVPVIVVGNLTLGGTGKSPLVAWLGRYLAEQGFRPGLLSRGYGGNAEYPLWVTSDTRVEECGDEPRMLKDQTGLSVVVDPERSRGAQRLIEAGCTVIITDDGLQHHRLARDLEIVVVDGGRGFGNGRCLPAGPLREPLSRLDSVDAVVINGEPRHEFSSGAFRMVLEPSRWRRVVGDDGPHPLAPLPFTPPVKAVAGIGNPQRFFATLNEMGIEHQAAPFADHHRFVAEDLAAEEGMAVIMTAKDAVKCRDIAPPDSWALDVEAAPCAEFVSWLERQVANWPVEATIKPDCVETNDG</sequence>
<reference evidence="14 15" key="1">
    <citation type="submission" date="2013-08" db="EMBL/GenBank/DDBJ databases">
        <title>draft genome of Halomonas huanghegensis, strain BJGMM-B45T.</title>
        <authorList>
            <person name="Miao C."/>
            <person name="Wan Y."/>
            <person name="Jin W."/>
        </authorList>
    </citation>
    <scope>NUCLEOTIDE SEQUENCE [LARGE SCALE GENOMIC DNA]</scope>
    <source>
        <strain evidence="14 15">BJGMM-B45</strain>
    </source>
</reference>
<comment type="similarity">
    <text evidence="13">Belongs to the LpxK family.</text>
</comment>
<dbReference type="Pfam" id="PF02606">
    <property type="entry name" value="LpxK"/>
    <property type="match status" value="1"/>
</dbReference>
<dbReference type="Proteomes" id="UP000019113">
    <property type="component" value="Unassembled WGS sequence"/>
</dbReference>
<evidence type="ECO:0000313" key="14">
    <source>
        <dbReference type="EMBL" id="ERL50728.1"/>
    </source>
</evidence>
<proteinExistence type="inferred from homology"/>
<evidence type="ECO:0000256" key="10">
    <source>
        <dbReference type="ARBA" id="ARBA00022840"/>
    </source>
</evidence>
<evidence type="ECO:0000256" key="7">
    <source>
        <dbReference type="ARBA" id="ARBA00022679"/>
    </source>
</evidence>
<evidence type="ECO:0000256" key="8">
    <source>
        <dbReference type="ARBA" id="ARBA00022741"/>
    </source>
</evidence>
<comment type="caution">
    <text evidence="14">The sequence shown here is derived from an EMBL/GenBank/DDBJ whole genome shotgun (WGS) entry which is preliminary data.</text>
</comment>
<evidence type="ECO:0000256" key="2">
    <source>
        <dbReference type="ARBA" id="ARBA00004870"/>
    </source>
</evidence>
<keyword evidence="11 13" id="KW-0443">Lipid metabolism</keyword>
<dbReference type="InterPro" id="IPR003758">
    <property type="entry name" value="LpxK"/>
</dbReference>
<comment type="function">
    <text evidence="1 13">Transfers the gamma-phosphate of ATP to the 4'-position of a tetraacyldisaccharide 1-phosphate intermediate (termed DS-1-P) to form tetraacyldisaccharide 1,4'-bis-phosphate (lipid IVA).</text>
</comment>
<dbReference type="UniPathway" id="UPA00359">
    <property type="reaction ID" value="UER00482"/>
</dbReference>
<evidence type="ECO:0000256" key="4">
    <source>
        <dbReference type="ARBA" id="ARBA00016436"/>
    </source>
</evidence>
<dbReference type="GO" id="GO:0005524">
    <property type="term" value="F:ATP binding"/>
    <property type="evidence" value="ECO:0007669"/>
    <property type="project" value="UniProtKB-UniRule"/>
</dbReference>
<dbReference type="STRING" id="1178482.AR456_07585"/>
<evidence type="ECO:0000256" key="3">
    <source>
        <dbReference type="ARBA" id="ARBA00012071"/>
    </source>
</evidence>
<protein>
    <recommendedName>
        <fullName evidence="4 13">Tetraacyldisaccharide 4'-kinase</fullName>
        <ecNumber evidence="3 13">2.7.1.130</ecNumber>
    </recommendedName>
    <alternativeName>
        <fullName evidence="12 13">Lipid A 4'-kinase</fullName>
    </alternativeName>
</protein>
<dbReference type="EC" id="2.7.1.130" evidence="3 13"/>
<dbReference type="EMBL" id="AVBC01000039">
    <property type="protein sequence ID" value="ERL50728.1"/>
    <property type="molecule type" value="Genomic_DNA"/>
</dbReference>
<dbReference type="InterPro" id="IPR027417">
    <property type="entry name" value="P-loop_NTPase"/>
</dbReference>
<dbReference type="AlphaFoldDB" id="W1N5C8"/>
<dbReference type="OrthoDB" id="9766423at2"/>
<comment type="catalytic activity">
    <reaction evidence="13">
        <text>a lipid A disaccharide + ATP = a lipid IVA + ADP + H(+)</text>
        <dbReference type="Rhea" id="RHEA:67840"/>
        <dbReference type="ChEBI" id="CHEBI:15378"/>
        <dbReference type="ChEBI" id="CHEBI:30616"/>
        <dbReference type="ChEBI" id="CHEBI:176343"/>
        <dbReference type="ChEBI" id="CHEBI:176425"/>
        <dbReference type="ChEBI" id="CHEBI:456216"/>
        <dbReference type="EC" id="2.7.1.130"/>
    </reaction>
</comment>
<dbReference type="SUPFAM" id="SSF52540">
    <property type="entry name" value="P-loop containing nucleoside triphosphate hydrolases"/>
    <property type="match status" value="1"/>
</dbReference>
<keyword evidence="8 13" id="KW-0547">Nucleotide-binding</keyword>
<keyword evidence="6 13" id="KW-0441">Lipid A biosynthesis</keyword>
<keyword evidence="5 13" id="KW-0444">Lipid biosynthesis</keyword>
<evidence type="ECO:0000256" key="1">
    <source>
        <dbReference type="ARBA" id="ARBA00002274"/>
    </source>
</evidence>
<dbReference type="HAMAP" id="MF_00409">
    <property type="entry name" value="LpxK"/>
    <property type="match status" value="1"/>
</dbReference>
<comment type="pathway">
    <text evidence="2 13">Glycolipid biosynthesis; lipid IV(A) biosynthesis; lipid IV(A) from (3R)-3-hydroxytetradecanoyl-[acyl-carrier-protein] and UDP-N-acetyl-alpha-D-glucosamine: step 6/6.</text>
</comment>
<evidence type="ECO:0000256" key="12">
    <source>
        <dbReference type="ARBA" id="ARBA00029757"/>
    </source>
</evidence>
<evidence type="ECO:0000313" key="15">
    <source>
        <dbReference type="Proteomes" id="UP000019113"/>
    </source>
</evidence>
<accession>W1N5C8</accession>
<evidence type="ECO:0000256" key="5">
    <source>
        <dbReference type="ARBA" id="ARBA00022516"/>
    </source>
</evidence>
<dbReference type="RefSeq" id="WP_021820783.1">
    <property type="nucleotide sequence ID" value="NZ_AVBC01000039.1"/>
</dbReference>
<dbReference type="GO" id="GO:0009029">
    <property type="term" value="F:lipid-A 4'-kinase activity"/>
    <property type="evidence" value="ECO:0007669"/>
    <property type="project" value="UniProtKB-UniRule"/>
</dbReference>
<keyword evidence="9 13" id="KW-0418">Kinase</keyword>
<dbReference type="GO" id="GO:0009245">
    <property type="term" value="P:lipid A biosynthetic process"/>
    <property type="evidence" value="ECO:0007669"/>
    <property type="project" value="UniProtKB-UniRule"/>
</dbReference>
<keyword evidence="15" id="KW-1185">Reference proteome</keyword>
<evidence type="ECO:0000256" key="13">
    <source>
        <dbReference type="HAMAP-Rule" id="MF_00409"/>
    </source>
</evidence>
<keyword evidence="10 13" id="KW-0067">ATP-binding</keyword>
<dbReference type="CDD" id="cd01983">
    <property type="entry name" value="SIMIBI"/>
    <property type="match status" value="1"/>
</dbReference>
<dbReference type="PATRIC" id="fig|1178482.3.peg.3827"/>
<dbReference type="KEGG" id="hhu:AR456_07585"/>
<evidence type="ECO:0000256" key="6">
    <source>
        <dbReference type="ARBA" id="ARBA00022556"/>
    </source>
</evidence>
<name>W1N5C8_9GAMM</name>